<organism evidence="2 3">
    <name type="scientific">Nitrolancea hollandica Lb</name>
    <dbReference type="NCBI Taxonomy" id="1129897"/>
    <lineage>
        <taxon>Bacteria</taxon>
        <taxon>Pseudomonadati</taxon>
        <taxon>Thermomicrobiota</taxon>
        <taxon>Thermomicrobia</taxon>
        <taxon>Sphaerobacterales</taxon>
        <taxon>Sphaerobacterineae</taxon>
        <taxon>Sphaerobacteraceae</taxon>
        <taxon>Nitrolancea</taxon>
    </lineage>
</organism>
<dbReference type="InterPro" id="IPR051099">
    <property type="entry name" value="AGR/TXD"/>
</dbReference>
<dbReference type="PANTHER" id="PTHR15337">
    <property type="entry name" value="ANTERIOR GRADIENT PROTEIN-RELATED"/>
    <property type="match status" value="1"/>
</dbReference>
<gene>
    <name evidence="2" type="ORF">NITHO_1520002</name>
</gene>
<dbReference type="Pfam" id="PF13899">
    <property type="entry name" value="Thioredoxin_7"/>
    <property type="match status" value="1"/>
</dbReference>
<dbReference type="SUPFAM" id="SSF52833">
    <property type="entry name" value="Thioredoxin-like"/>
    <property type="match status" value="1"/>
</dbReference>
<proteinExistence type="predicted"/>
<sequence length="186" mass="21470">MTDGIEWLKDAQQARERALKERKTILIDVMKDHCRGCDKLDAVTYPDPEVAAAVTSRFVPLKLNLFRSPRDVIRPLDVIWTPTILFTDRRGTVHYRSINFLPPSLFLTLLDIGEANVDLRWSRTDHAIELLRDAYQRDPEGALAPEVLYHLGIATYLKSHSNTDLYGVWDVLRERFPDSIWTARIP</sequence>
<dbReference type="Gene3D" id="3.40.30.10">
    <property type="entry name" value="Glutaredoxin"/>
    <property type="match status" value="1"/>
</dbReference>
<name>I4EDJ2_9BACT</name>
<reference evidence="2 3" key="1">
    <citation type="journal article" date="2012" name="ISME J.">
        <title>Nitrification expanded: discovery, physiology and genomics of a nitrite-oxidizing bacterium from the phylum Chloroflexi.</title>
        <authorList>
            <person name="Sorokin D.Y."/>
            <person name="Lucker S."/>
            <person name="Vejmelkova D."/>
            <person name="Kostrikina N.A."/>
            <person name="Kleerebezem R."/>
            <person name="Rijpstra W.I."/>
            <person name="Damste J.S."/>
            <person name="Le Paslier D."/>
            <person name="Muyzer G."/>
            <person name="Wagner M."/>
            <person name="van Loosdrecht M.C."/>
            <person name="Daims H."/>
        </authorList>
    </citation>
    <scope>NUCLEOTIDE SEQUENCE [LARGE SCALE GENOMIC DNA]</scope>
    <source>
        <strain evidence="3">none</strain>
    </source>
</reference>
<evidence type="ECO:0000313" key="3">
    <source>
        <dbReference type="Proteomes" id="UP000004221"/>
    </source>
</evidence>
<evidence type="ECO:0008006" key="4">
    <source>
        <dbReference type="Google" id="ProtNLM"/>
    </source>
</evidence>
<accession>I4EDJ2</accession>
<dbReference type="PANTHER" id="PTHR15337:SF11">
    <property type="entry name" value="THIOREDOXIN DOMAIN-CONTAINING PROTEIN"/>
    <property type="match status" value="1"/>
</dbReference>
<dbReference type="OrthoDB" id="9811036at2"/>
<dbReference type="EMBL" id="CAGS01000060">
    <property type="protein sequence ID" value="CCF82754.1"/>
    <property type="molecule type" value="Genomic_DNA"/>
</dbReference>
<dbReference type="Proteomes" id="UP000004221">
    <property type="component" value="Unassembled WGS sequence"/>
</dbReference>
<comment type="caution">
    <text evidence="2">The sequence shown here is derived from an EMBL/GenBank/DDBJ whole genome shotgun (WGS) entry which is preliminary data.</text>
</comment>
<keyword evidence="3" id="KW-1185">Reference proteome</keyword>
<protein>
    <recommendedName>
        <fullName evidence="4">Thioredoxin-like fold domain-containing protein</fullName>
    </recommendedName>
</protein>
<evidence type="ECO:0000313" key="2">
    <source>
        <dbReference type="EMBL" id="CCF82754.1"/>
    </source>
</evidence>
<dbReference type="InterPro" id="IPR036249">
    <property type="entry name" value="Thioredoxin-like_sf"/>
</dbReference>
<dbReference type="RefSeq" id="WP_008475123.1">
    <property type="nucleotide sequence ID" value="NZ_CAGS01000060.1"/>
</dbReference>
<dbReference type="AlphaFoldDB" id="I4EDJ2"/>
<keyword evidence="1" id="KW-0732">Signal</keyword>
<evidence type="ECO:0000256" key="1">
    <source>
        <dbReference type="ARBA" id="ARBA00022729"/>
    </source>
</evidence>